<dbReference type="InterPro" id="IPR036388">
    <property type="entry name" value="WH-like_DNA-bd_sf"/>
</dbReference>
<protein>
    <submittedName>
        <fullName evidence="2">Winged helix-turn-helix transcriptional regulator</fullName>
    </submittedName>
</protein>
<reference evidence="2 3" key="1">
    <citation type="submission" date="2020-08" db="EMBL/GenBank/DDBJ databases">
        <title>Genome public.</title>
        <authorList>
            <person name="Liu C."/>
            <person name="Sun Q."/>
        </authorList>
    </citation>
    <scope>NUCLEOTIDE SEQUENCE [LARGE SCALE GENOMIC DNA]</scope>
    <source>
        <strain evidence="2 3">NSJ-13</strain>
    </source>
</reference>
<dbReference type="SUPFAM" id="SSF46785">
    <property type="entry name" value="Winged helix' DNA-binding domain"/>
    <property type="match status" value="1"/>
</dbReference>
<dbReference type="InterPro" id="IPR036390">
    <property type="entry name" value="WH_DNA-bd_sf"/>
</dbReference>
<organism evidence="2 3">
    <name type="scientific">Ruminococcus hominis</name>
    <dbReference type="NCBI Taxonomy" id="2763065"/>
    <lineage>
        <taxon>Bacteria</taxon>
        <taxon>Bacillati</taxon>
        <taxon>Bacillota</taxon>
        <taxon>Clostridia</taxon>
        <taxon>Eubacteriales</taxon>
        <taxon>Oscillospiraceae</taxon>
        <taxon>Ruminococcus</taxon>
    </lineage>
</organism>
<comment type="caution">
    <text evidence="2">The sequence shown here is derived from an EMBL/GenBank/DDBJ whole genome shotgun (WGS) entry which is preliminary data.</text>
</comment>
<dbReference type="EMBL" id="JACOPE010000001">
    <property type="protein sequence ID" value="MBC5682902.1"/>
    <property type="molecule type" value="Genomic_DNA"/>
</dbReference>
<dbReference type="Gene3D" id="1.10.10.10">
    <property type="entry name" value="Winged helix-like DNA-binding domain superfamily/Winged helix DNA-binding domain"/>
    <property type="match status" value="1"/>
</dbReference>
<evidence type="ECO:0000313" key="2">
    <source>
        <dbReference type="EMBL" id="MBC5682902.1"/>
    </source>
</evidence>
<gene>
    <name evidence="2" type="ORF">H8S40_04860</name>
</gene>
<dbReference type="InterPro" id="IPR000835">
    <property type="entry name" value="HTH_MarR-typ"/>
</dbReference>
<proteinExistence type="predicted"/>
<dbReference type="PROSITE" id="PS50995">
    <property type="entry name" value="HTH_MARR_2"/>
    <property type="match status" value="1"/>
</dbReference>
<feature type="domain" description="HTH marR-type" evidence="1">
    <location>
        <begin position="1"/>
        <end position="132"/>
    </location>
</feature>
<dbReference type="Proteomes" id="UP000631576">
    <property type="component" value="Unassembled WGS sequence"/>
</dbReference>
<dbReference type="SMART" id="SM00347">
    <property type="entry name" value="HTH_MARR"/>
    <property type="match status" value="1"/>
</dbReference>
<evidence type="ECO:0000259" key="1">
    <source>
        <dbReference type="PROSITE" id="PS50995"/>
    </source>
</evidence>
<accession>A0ABR7G633</accession>
<name>A0ABR7G633_9FIRM</name>
<evidence type="ECO:0000313" key="3">
    <source>
        <dbReference type="Proteomes" id="UP000631576"/>
    </source>
</evidence>
<dbReference type="Pfam" id="PF12802">
    <property type="entry name" value="MarR_2"/>
    <property type="match status" value="1"/>
</dbReference>
<sequence length="157" mass="18250">MSSYLCEFNRIFKEFNDIYHDVALRLGLSNSAFDIFYAICELGDGCLQRDICKTTFIPKQTVNSSIRNLEREGYLTLVHGKGRNMHIYLTERGKKMLKNVIYPVIDVENDSFKGLTDEESELLLRLLEKYNVELKHGFEKLPCIKEKMDEEKVDGGR</sequence>
<keyword evidence="3" id="KW-1185">Reference proteome</keyword>